<keyword evidence="1" id="KW-0812">Transmembrane</keyword>
<evidence type="ECO:0000256" key="1">
    <source>
        <dbReference type="SAM" id="Phobius"/>
    </source>
</evidence>
<feature type="transmembrane region" description="Helical" evidence="1">
    <location>
        <begin position="41"/>
        <end position="62"/>
    </location>
</feature>
<gene>
    <name evidence="2" type="ORF">H6G97_00410</name>
</gene>
<dbReference type="NCBIfam" id="NF038301">
    <property type="entry name" value="EPS_HpsA"/>
    <property type="match status" value="1"/>
</dbReference>
<dbReference type="Proteomes" id="UP000623440">
    <property type="component" value="Unassembled WGS sequence"/>
</dbReference>
<organism evidence="2 3">
    <name type="scientific">Nostoc flagelliforme FACHB-838</name>
    <dbReference type="NCBI Taxonomy" id="2692904"/>
    <lineage>
        <taxon>Bacteria</taxon>
        <taxon>Bacillati</taxon>
        <taxon>Cyanobacteriota</taxon>
        <taxon>Cyanophyceae</taxon>
        <taxon>Nostocales</taxon>
        <taxon>Nostocaceae</taxon>
        <taxon>Nostoc</taxon>
    </lineage>
</organism>
<sequence length="1556" mass="168876">MVTLVVVLRKQFLSAINKQLIWLLRTISGTQRRRGSVNSGFILPTVAMVTLVVVLLTTALLFRSFERSKNASNVRVNEAVLNAATPAIDRARAKIDALLKDPTLPRGTPSDTALYDAIKKDKYRLGDETRLKLAFDINGDNTIDTSSALENDETLKAAWKYAVDTDNNGKKDTFTLYGIYFRTPPRNSNGTFSRERKALEARTPPMDGSSNQNCGSASGSSSLVGNSSWYKLNSGNLGKSFFVYSVNVPITNLGSLSETEYEPYKGNKSVVALEFQQDRTRIPLSNNAVWFENDLEVIVGSTTLLLNGRIHTNANLLVGVIDSGGNITFRQVSSKTSCFYNQENGLIDVGGNVGNGSLAQNNTGTSVNVDLYQGFGNGITTDYINDTNKSTNRTGGAEIGFNDAAFNKRIAAMKTTASGLCTTCYAAATTTGSALKTAVNASGYPSDVKTNVTAKVLDTDDGNTAKNILSDEIEIYLRNRTRRVPFTEVSDATGGDQTASYTAITASLEPQQTWREPVNASNQFTGATATTLTTSQLEATYPDLQKKEGVQTKLGDRILVGNNLPALWLKGTEYVGSEANQLISSGGSAVNWTRPTGSDAQQRWRNTQIQAVTDLGLSDRNGFWEENATVNPVNDLDSVGGVRIVTGAGIYVDGAGSVPNLITGPFYPRDNITLGSFLKAPYLSNTPPTVDTTIVWPDTMPMSTPANGRSGDLKMRATAVYHYKVDYGVDQEPIACVSSYYDPSTADTAKNKVNQNVGYGVDPLNGRSNNGVVYNYPANGRTTYFTINKTRLQRQANLKFPNGRWVNKPLQDALTKIGTATTVPSTGLQLADYSAIDTALCAISIFSSPTSFVTTPTNQPQHGAIKEASFLDAREAKQISASSTSSTYDLDLEQRQPLEVRVTDIDLGSLASTAITANEYLLPYSGIIYASRDDALRDASESYIEGNVSSTSNSELLSPTDFKLDPTRRPNGIRLINGGTLARTSTNAYNAKEKGLILVTNLPVYIKGNFNLHRTSTSSTTEIEEFTVLASTDFYGRSTREDRFACRPGRTGCPTNGGDFWRPATIIADSMTLVSGSFQDGVRSRGDYDLNNNTGIKVEDTADTRRINRLKNGFWENNFLTSTYWQSTVSGEINYPDTSLGSYALNGVTPIQRRINNSTLTSNPGEYLMEVCTRLPVSDCGPGDWYVDPLTSLKASAVIGQAFSISTHKAGTTAVPAASEYSRYARRVAFKRNTTSNELEDQGSNKYIPLGIDPVGDMIKEFPYTSGNLPRPRRNALWFRTSNDASVANLGQVSYDFDKRLYYYLPIDGDGDGNPDLTGQPLLVPVLQIHDANSTSGIRGDTTTQTEFRGKWIQQPSDNTTIYNATFVLGNSPSRSAETSAGFQNFVRFSENWDGRTAKISGSFIQLKRSTFATGPISPIFAARAASSGNNATLTNNLSLFDYALDTYPTPNGSGLLPFYNAPTNRSWGFDVGLLSEQPDLFAQRFTLPPAGRPNEYFREVGQDDTWVKTLLCAGEASNQTGIATTGVTVTYANAVSNEYRQGCPSASIPSDLPPS</sequence>
<evidence type="ECO:0000313" key="3">
    <source>
        <dbReference type="Proteomes" id="UP000623440"/>
    </source>
</evidence>
<accession>A0ABR8DFE6</accession>
<name>A0ABR8DFE6_9NOSO</name>
<comment type="caution">
    <text evidence="2">The sequence shown here is derived from an EMBL/GenBank/DDBJ whole genome shotgun (WGS) entry which is preliminary data.</text>
</comment>
<keyword evidence="1" id="KW-0472">Membrane</keyword>
<keyword evidence="1" id="KW-1133">Transmembrane helix</keyword>
<dbReference type="EMBL" id="JACJSI010000001">
    <property type="protein sequence ID" value="MBD2528096.1"/>
    <property type="molecule type" value="Genomic_DNA"/>
</dbReference>
<protein>
    <submittedName>
        <fullName evidence="2">Uncharacterized protein</fullName>
    </submittedName>
</protein>
<reference evidence="2 3" key="1">
    <citation type="journal article" date="2020" name="ISME J.">
        <title>Comparative genomics reveals insights into cyanobacterial evolution and habitat adaptation.</title>
        <authorList>
            <person name="Chen M.Y."/>
            <person name="Teng W.K."/>
            <person name="Zhao L."/>
            <person name="Hu C.X."/>
            <person name="Zhou Y.K."/>
            <person name="Han B.P."/>
            <person name="Song L.R."/>
            <person name="Shu W.S."/>
        </authorList>
    </citation>
    <scope>NUCLEOTIDE SEQUENCE [LARGE SCALE GENOMIC DNA]</scope>
    <source>
        <strain evidence="2 3">FACHB-838</strain>
    </source>
</reference>
<keyword evidence="3" id="KW-1185">Reference proteome</keyword>
<evidence type="ECO:0000313" key="2">
    <source>
        <dbReference type="EMBL" id="MBD2528096.1"/>
    </source>
</evidence>
<dbReference type="InterPro" id="IPR049774">
    <property type="entry name" value="EPS_HpsA-like"/>
</dbReference>
<proteinExistence type="predicted"/>